<dbReference type="AlphaFoldDB" id="A0A8S1WU18"/>
<evidence type="ECO:0000313" key="1">
    <source>
        <dbReference type="EMBL" id="CAD8189246.1"/>
    </source>
</evidence>
<reference evidence="1" key="1">
    <citation type="submission" date="2021-01" db="EMBL/GenBank/DDBJ databases">
        <authorList>
            <consortium name="Genoscope - CEA"/>
            <person name="William W."/>
        </authorList>
    </citation>
    <scope>NUCLEOTIDE SEQUENCE</scope>
</reference>
<accession>A0A8S1WU18</accession>
<protein>
    <submittedName>
        <fullName evidence="1">Uncharacterized protein</fullName>
    </submittedName>
</protein>
<keyword evidence="2" id="KW-1185">Reference proteome</keyword>
<proteinExistence type="predicted"/>
<dbReference type="EMBL" id="CAJJDO010000093">
    <property type="protein sequence ID" value="CAD8189246.1"/>
    <property type="molecule type" value="Genomic_DNA"/>
</dbReference>
<name>A0A8S1WU18_9CILI</name>
<sequence>MEKLQFIITTLKIGDDITYQKKKGNHLQIHFQDFINNQFFYQISHQMNLRLKLKKMMILHLSFKQEY</sequence>
<organism evidence="1 2">
    <name type="scientific">Paramecium pentaurelia</name>
    <dbReference type="NCBI Taxonomy" id="43138"/>
    <lineage>
        <taxon>Eukaryota</taxon>
        <taxon>Sar</taxon>
        <taxon>Alveolata</taxon>
        <taxon>Ciliophora</taxon>
        <taxon>Intramacronucleata</taxon>
        <taxon>Oligohymenophorea</taxon>
        <taxon>Peniculida</taxon>
        <taxon>Parameciidae</taxon>
        <taxon>Paramecium</taxon>
    </lineage>
</organism>
<comment type="caution">
    <text evidence="1">The sequence shown here is derived from an EMBL/GenBank/DDBJ whole genome shotgun (WGS) entry which is preliminary data.</text>
</comment>
<dbReference type="Proteomes" id="UP000689195">
    <property type="component" value="Unassembled WGS sequence"/>
</dbReference>
<evidence type="ECO:0000313" key="2">
    <source>
        <dbReference type="Proteomes" id="UP000689195"/>
    </source>
</evidence>
<gene>
    <name evidence="1" type="ORF">PPENT_87.1.T0930106</name>
</gene>